<dbReference type="SUPFAM" id="SSF50685">
    <property type="entry name" value="Barwin-like endoglucanases"/>
    <property type="match status" value="1"/>
</dbReference>
<feature type="chain" id="PRO_5047083958" description="RlpA-like protein double-psi beta-barrel domain-containing protein" evidence="2">
    <location>
        <begin position="21"/>
        <end position="129"/>
    </location>
</feature>
<dbReference type="InterPro" id="IPR051477">
    <property type="entry name" value="Expansin_CellWall"/>
</dbReference>
<keyword evidence="4" id="KW-1185">Reference proteome</keyword>
<keyword evidence="1 2" id="KW-0732">Signal</keyword>
<name>A0ABP1DZN3_9APHY</name>
<accession>A0ABP1DZN3</accession>
<dbReference type="Gene3D" id="2.40.40.10">
    <property type="entry name" value="RlpA-like domain"/>
    <property type="match status" value="1"/>
</dbReference>
<evidence type="ECO:0000256" key="1">
    <source>
        <dbReference type="ARBA" id="ARBA00022729"/>
    </source>
</evidence>
<dbReference type="PANTHER" id="PTHR31836">
    <property type="match status" value="1"/>
</dbReference>
<reference evidence="4" key="1">
    <citation type="submission" date="2024-04" db="EMBL/GenBank/DDBJ databases">
        <authorList>
            <person name="Shaw F."/>
            <person name="Minotto A."/>
        </authorList>
    </citation>
    <scope>NUCLEOTIDE SEQUENCE [LARGE SCALE GENOMIC DNA]</scope>
</reference>
<protein>
    <recommendedName>
        <fullName evidence="5">RlpA-like protein double-psi beta-barrel domain-containing protein</fullName>
    </recommendedName>
</protein>
<organism evidence="3 4">
    <name type="scientific">Somion occarium</name>
    <dbReference type="NCBI Taxonomy" id="3059160"/>
    <lineage>
        <taxon>Eukaryota</taxon>
        <taxon>Fungi</taxon>
        <taxon>Dikarya</taxon>
        <taxon>Basidiomycota</taxon>
        <taxon>Agaricomycotina</taxon>
        <taxon>Agaricomycetes</taxon>
        <taxon>Polyporales</taxon>
        <taxon>Cerrenaceae</taxon>
        <taxon>Somion</taxon>
    </lineage>
</organism>
<dbReference type="CDD" id="cd22191">
    <property type="entry name" value="DPBB_RlpA_EXP_N-like"/>
    <property type="match status" value="1"/>
</dbReference>
<evidence type="ECO:0000313" key="3">
    <source>
        <dbReference type="EMBL" id="CAL1712729.1"/>
    </source>
</evidence>
<dbReference type="Proteomes" id="UP001497453">
    <property type="component" value="Chromosome 7"/>
</dbReference>
<proteinExistence type="predicted"/>
<gene>
    <name evidence="3" type="ORF">GFSPODELE1_LOCUS8961</name>
</gene>
<feature type="signal peptide" evidence="2">
    <location>
        <begin position="1"/>
        <end position="20"/>
    </location>
</feature>
<evidence type="ECO:0000313" key="4">
    <source>
        <dbReference type="Proteomes" id="UP001497453"/>
    </source>
</evidence>
<dbReference type="EMBL" id="OZ037950">
    <property type="protein sequence ID" value="CAL1712729.1"/>
    <property type="molecule type" value="Genomic_DNA"/>
</dbReference>
<dbReference type="InterPro" id="IPR036908">
    <property type="entry name" value="RlpA-like_sf"/>
</dbReference>
<dbReference type="PANTHER" id="PTHR31836:SF25">
    <property type="entry name" value="RLPA-LIKE PROTEIN DOUBLE-PSI BETA-BARREL DOMAIN-CONTAINING PROTEIN"/>
    <property type="match status" value="1"/>
</dbReference>
<evidence type="ECO:0008006" key="5">
    <source>
        <dbReference type="Google" id="ProtNLM"/>
    </source>
</evidence>
<sequence length="129" mass="13482">MTRYTAFFVALATVLSVATASPVVDQSGSLAKRESHTGKATWFNVGLGACEETDVDSSPVIALSTAIFDKATHCNKEVTITNPETGKTATGQVRDACPGCGADDLDLSPSLFESLGSLDAGVLQIEWDL</sequence>
<evidence type="ECO:0000256" key="2">
    <source>
        <dbReference type="SAM" id="SignalP"/>
    </source>
</evidence>